<feature type="region of interest" description="Disordered" evidence="1">
    <location>
        <begin position="1"/>
        <end position="25"/>
    </location>
</feature>
<accession>A0A6H1ZNK9</accession>
<dbReference type="EMBL" id="MT141575">
    <property type="protein sequence ID" value="QJA67702.1"/>
    <property type="molecule type" value="Genomic_DNA"/>
</dbReference>
<reference evidence="2" key="1">
    <citation type="submission" date="2020-03" db="EMBL/GenBank/DDBJ databases">
        <title>The deep terrestrial virosphere.</title>
        <authorList>
            <person name="Holmfeldt K."/>
            <person name="Nilsson E."/>
            <person name="Simone D."/>
            <person name="Lopez-Fernandez M."/>
            <person name="Wu X."/>
            <person name="de Brujin I."/>
            <person name="Lundin D."/>
            <person name="Andersson A."/>
            <person name="Bertilsson S."/>
            <person name="Dopson M."/>
        </authorList>
    </citation>
    <scope>NUCLEOTIDE SEQUENCE</scope>
    <source>
        <strain evidence="4">MM415A00869</strain>
        <strain evidence="3">MM415B00170</strain>
        <strain evidence="2">TM448A01387</strain>
        <strain evidence="5">TM448B03711</strain>
    </source>
</reference>
<evidence type="ECO:0000313" key="3">
    <source>
        <dbReference type="EMBL" id="QJA67702.1"/>
    </source>
</evidence>
<organism evidence="2">
    <name type="scientific">viral metagenome</name>
    <dbReference type="NCBI Taxonomy" id="1070528"/>
    <lineage>
        <taxon>unclassified sequences</taxon>
        <taxon>metagenomes</taxon>
        <taxon>organismal metagenomes</taxon>
    </lineage>
</organism>
<sequence>MQQRPEETGAMSNGLTTPRPIVRPNRYNRERLKKRAGVHNTPVLWTIPVDLAGKQLTDG</sequence>
<proteinExistence type="predicted"/>
<name>A0A6H1ZNK9_9ZZZZ</name>
<evidence type="ECO:0000256" key="1">
    <source>
        <dbReference type="SAM" id="MobiDB-lite"/>
    </source>
</evidence>
<evidence type="ECO:0000313" key="2">
    <source>
        <dbReference type="EMBL" id="QJA49506.1"/>
    </source>
</evidence>
<dbReference type="AlphaFoldDB" id="A0A6H1ZNK9"/>
<dbReference type="EMBL" id="MT144140">
    <property type="protein sequence ID" value="QJA49506.1"/>
    <property type="molecule type" value="Genomic_DNA"/>
</dbReference>
<dbReference type="EMBL" id="MT145036">
    <property type="protein sequence ID" value="QJI02850.1"/>
    <property type="molecule type" value="Genomic_DNA"/>
</dbReference>
<gene>
    <name evidence="4" type="ORF">MM415A00869_0019</name>
    <name evidence="3" type="ORF">MM415B00170_0011</name>
    <name evidence="2" type="ORF">TM448A01387_0008</name>
    <name evidence="5" type="ORF">TM448B03711_0007</name>
</gene>
<dbReference type="EMBL" id="MT142384">
    <property type="protein sequence ID" value="QJA79521.1"/>
    <property type="molecule type" value="Genomic_DNA"/>
</dbReference>
<evidence type="ECO:0000313" key="4">
    <source>
        <dbReference type="EMBL" id="QJA79521.1"/>
    </source>
</evidence>
<protein>
    <submittedName>
        <fullName evidence="2">Uncharacterized protein</fullName>
    </submittedName>
</protein>
<evidence type="ECO:0000313" key="5">
    <source>
        <dbReference type="EMBL" id="QJI02850.1"/>
    </source>
</evidence>